<dbReference type="Proteomes" id="UP000335538">
    <property type="component" value="Unassembled WGS sequence"/>
</dbReference>
<evidence type="ECO:0000313" key="3">
    <source>
        <dbReference type="EMBL" id="VVE85958.1"/>
    </source>
</evidence>
<dbReference type="EMBL" id="CABPSR010000052">
    <property type="protein sequence ID" value="VVE85958.1"/>
    <property type="molecule type" value="Genomic_DNA"/>
</dbReference>
<protein>
    <recommendedName>
        <fullName evidence="2">Integrase catalytic domain-containing protein</fullName>
    </recommendedName>
</protein>
<dbReference type="Pfam" id="PF13683">
    <property type="entry name" value="rve_3"/>
    <property type="match status" value="1"/>
</dbReference>
<accession>A0A5E5BKS3</accession>
<evidence type="ECO:0000256" key="1">
    <source>
        <dbReference type="SAM" id="MobiDB-lite"/>
    </source>
</evidence>
<dbReference type="AlphaFoldDB" id="A0A5E5BKS3"/>
<feature type="domain" description="Integrase catalytic" evidence="2">
    <location>
        <begin position="33"/>
        <end position="57"/>
    </location>
</feature>
<feature type="region of interest" description="Disordered" evidence="1">
    <location>
        <begin position="78"/>
        <end position="102"/>
    </location>
</feature>
<name>A0A5E5BKS3_9BURK</name>
<evidence type="ECO:0000259" key="2">
    <source>
        <dbReference type="Pfam" id="PF13683"/>
    </source>
</evidence>
<proteinExistence type="predicted"/>
<reference evidence="3 4" key="1">
    <citation type="submission" date="2019-08" db="EMBL/GenBank/DDBJ databases">
        <authorList>
            <person name="Peeters C."/>
        </authorList>
    </citation>
    <scope>NUCLEOTIDE SEQUENCE [LARGE SCALE GENOMIC DNA]</scope>
    <source>
        <strain evidence="3 4">LMG 31121</strain>
    </source>
</reference>
<sequence>MERGPATARHRQDRADPITGYHCRVNDSYYGTDRTLTQYFAFYNTQRPHQALGYQTPEHVHSTGVGGGALIVDRFSANDEKSTGKSSTGQRRAAVEVAMSTA</sequence>
<organism evidence="3 4">
    <name type="scientific">Pandoraea sputorum</name>
    <dbReference type="NCBI Taxonomy" id="93222"/>
    <lineage>
        <taxon>Bacteria</taxon>
        <taxon>Pseudomonadati</taxon>
        <taxon>Pseudomonadota</taxon>
        <taxon>Betaproteobacteria</taxon>
        <taxon>Burkholderiales</taxon>
        <taxon>Burkholderiaceae</taxon>
        <taxon>Pandoraea</taxon>
    </lineage>
</organism>
<dbReference type="InterPro" id="IPR001584">
    <property type="entry name" value="Integrase_cat-core"/>
</dbReference>
<gene>
    <name evidence="3" type="ORF">PSP31121_05592</name>
</gene>
<dbReference type="GO" id="GO:0015074">
    <property type="term" value="P:DNA integration"/>
    <property type="evidence" value="ECO:0007669"/>
    <property type="project" value="InterPro"/>
</dbReference>
<evidence type="ECO:0000313" key="4">
    <source>
        <dbReference type="Proteomes" id="UP000335538"/>
    </source>
</evidence>